<dbReference type="eggNOG" id="ENOG502T0H9">
    <property type="taxonomic scope" value="Eukaryota"/>
</dbReference>
<accession>G0SI01</accession>
<dbReference type="EMBL" id="GL988048">
    <property type="protein sequence ID" value="EGS17071.1"/>
    <property type="molecule type" value="Genomic_DNA"/>
</dbReference>
<dbReference type="KEGG" id="cthr:CTHT_0073990"/>
<dbReference type="Proteomes" id="UP000008066">
    <property type="component" value="Unassembled WGS sequence"/>
</dbReference>
<dbReference type="AlphaFoldDB" id="G0SI01"/>
<evidence type="ECO:0000256" key="1">
    <source>
        <dbReference type="SAM" id="MobiDB-lite"/>
    </source>
</evidence>
<protein>
    <submittedName>
        <fullName evidence="2">Uncharacterized protein</fullName>
    </submittedName>
</protein>
<organism evidence="3">
    <name type="scientific">Chaetomium thermophilum (strain DSM 1495 / CBS 144.50 / IMI 039719)</name>
    <name type="common">Thermochaetoides thermophila</name>
    <dbReference type="NCBI Taxonomy" id="759272"/>
    <lineage>
        <taxon>Eukaryota</taxon>
        <taxon>Fungi</taxon>
        <taxon>Dikarya</taxon>
        <taxon>Ascomycota</taxon>
        <taxon>Pezizomycotina</taxon>
        <taxon>Sordariomycetes</taxon>
        <taxon>Sordariomycetidae</taxon>
        <taxon>Sordariales</taxon>
        <taxon>Chaetomiaceae</taxon>
        <taxon>Thermochaetoides</taxon>
    </lineage>
</organism>
<dbReference type="OrthoDB" id="4366798at2759"/>
<dbReference type="GeneID" id="18261437"/>
<name>G0SI01_CHATD</name>
<evidence type="ECO:0000313" key="3">
    <source>
        <dbReference type="Proteomes" id="UP000008066"/>
    </source>
</evidence>
<reference evidence="2 3" key="1">
    <citation type="journal article" date="2011" name="Cell">
        <title>Insight into structure and assembly of the nuclear pore complex by utilizing the genome of a eukaryotic thermophile.</title>
        <authorList>
            <person name="Amlacher S."/>
            <person name="Sarges P."/>
            <person name="Flemming D."/>
            <person name="van Noort V."/>
            <person name="Kunze R."/>
            <person name="Devos D.P."/>
            <person name="Arumugam M."/>
            <person name="Bork P."/>
            <person name="Hurt E."/>
        </authorList>
    </citation>
    <scope>NUCLEOTIDE SEQUENCE [LARGE SCALE GENOMIC DNA]</scope>
    <source>
        <strain evidence="3">DSM 1495 / CBS 144.50 / IMI 039719</strain>
    </source>
</reference>
<evidence type="ECO:0000313" key="2">
    <source>
        <dbReference type="EMBL" id="EGS17071.1"/>
    </source>
</evidence>
<sequence>MSGCSWSWPYWKFGLKKDDLTTSLHDRYNTVTIPILDPEAFHHDVCEIAHLATSPEEFLGMLEKRKEQRLQELNEILESAALEIIANPTFIGNEQWQPAIQLFRTKSFDSLVRFFASYLPADHPWYKPAQPKSGTCYQDSSSGSFDGSSGTVFDEPESMSDSTDTGSHETLSSKAYYSDSHRSMTMCSDSSVASPSDNFHDYDDSRPSTPGRAYSFSESEPDCCPSSTGECNCREQFSSPGLTSNLGQYTPGSKLLISPDYESRPNHSLFSGTKTCTTKTYVTIFICIDGRKYYRAVHFSAETSKSVFITGATITIRSLSIQQTQHNRIQPGSTSNKQTKRAQPGKTGKISIKISRTIEKRKKNESASRGHFPDKQATKTEGHSIRGAVNTVAPKIVGYSETSWWWQTVFFYHSE</sequence>
<gene>
    <name evidence="2" type="ORF">CTHT_0073990</name>
</gene>
<dbReference type="RefSeq" id="XP_006697653.1">
    <property type="nucleotide sequence ID" value="XM_006697590.1"/>
</dbReference>
<feature type="region of interest" description="Disordered" evidence="1">
    <location>
        <begin position="136"/>
        <end position="171"/>
    </location>
</feature>
<feature type="compositionally biased region" description="Low complexity" evidence="1">
    <location>
        <begin position="139"/>
        <end position="150"/>
    </location>
</feature>
<proteinExistence type="predicted"/>
<feature type="compositionally biased region" description="Basic and acidic residues" evidence="1">
    <location>
        <begin position="356"/>
        <end position="384"/>
    </location>
</feature>
<keyword evidence="3" id="KW-1185">Reference proteome</keyword>
<dbReference type="STRING" id="759272.G0SI01"/>
<feature type="region of interest" description="Disordered" evidence="1">
    <location>
        <begin position="324"/>
        <end position="386"/>
    </location>
</feature>
<feature type="compositionally biased region" description="Polar residues" evidence="1">
    <location>
        <begin position="159"/>
        <end position="171"/>
    </location>
</feature>
<feature type="compositionally biased region" description="Polar residues" evidence="1">
    <location>
        <begin position="324"/>
        <end position="337"/>
    </location>
</feature>
<dbReference type="HOGENOM" id="CLU_662220_0_0_1"/>